<evidence type="ECO:0000256" key="1">
    <source>
        <dbReference type="ARBA" id="ARBA00005964"/>
    </source>
</evidence>
<keyword evidence="6" id="KW-1185">Reference proteome</keyword>
<feature type="domain" description="Carboxylesterase type B" evidence="4">
    <location>
        <begin position="148"/>
        <end position="660"/>
    </location>
</feature>
<dbReference type="Proteomes" id="UP000654370">
    <property type="component" value="Unassembled WGS sequence"/>
</dbReference>
<keyword evidence="3" id="KW-0732">Signal</keyword>
<comment type="similarity">
    <text evidence="1">Belongs to the type-B carboxylesterase/lipase family.</text>
</comment>
<proteinExistence type="inferred from homology"/>
<evidence type="ECO:0000259" key="4">
    <source>
        <dbReference type="Pfam" id="PF00135"/>
    </source>
</evidence>
<dbReference type="InterPro" id="IPR050654">
    <property type="entry name" value="AChE-related_enzymes"/>
</dbReference>
<dbReference type="OrthoDB" id="408631at2759"/>
<dbReference type="Pfam" id="PF00135">
    <property type="entry name" value="COesterase"/>
    <property type="match status" value="1"/>
</dbReference>
<evidence type="ECO:0000256" key="3">
    <source>
        <dbReference type="SAM" id="SignalP"/>
    </source>
</evidence>
<dbReference type="GO" id="GO:0052689">
    <property type="term" value="F:carboxylic ester hydrolase activity"/>
    <property type="evidence" value="ECO:0007669"/>
    <property type="project" value="TreeGrafter"/>
</dbReference>
<dbReference type="InterPro" id="IPR002018">
    <property type="entry name" value="CarbesteraseB"/>
</dbReference>
<reference evidence="5" key="1">
    <citation type="submission" date="2020-12" db="EMBL/GenBank/DDBJ databases">
        <title>Metabolic potential, ecology and presence of endohyphal bacteria is reflected in genomic diversity of Mucoromycotina.</title>
        <authorList>
            <person name="Muszewska A."/>
            <person name="Okrasinska A."/>
            <person name="Steczkiewicz K."/>
            <person name="Drgas O."/>
            <person name="Orlowska M."/>
            <person name="Perlinska-Lenart U."/>
            <person name="Aleksandrzak-Piekarczyk T."/>
            <person name="Szatraj K."/>
            <person name="Zielenkiewicz U."/>
            <person name="Pilsyk S."/>
            <person name="Malc E."/>
            <person name="Mieczkowski P."/>
            <person name="Kruszewska J.S."/>
            <person name="Biernat P."/>
            <person name="Pawlowska J."/>
        </authorList>
    </citation>
    <scope>NUCLEOTIDE SEQUENCE</scope>
    <source>
        <strain evidence="5">WA0000067209</strain>
    </source>
</reference>
<dbReference type="PANTHER" id="PTHR43918:SF4">
    <property type="entry name" value="CARBOXYLIC ESTER HYDROLASE"/>
    <property type="match status" value="1"/>
</dbReference>
<dbReference type="AlphaFoldDB" id="A0A8H7PMX4"/>
<name>A0A8H7PMX4_MORIS</name>
<dbReference type="Gene3D" id="3.40.50.1820">
    <property type="entry name" value="alpha/beta hydrolase"/>
    <property type="match status" value="1"/>
</dbReference>
<evidence type="ECO:0000313" key="6">
    <source>
        <dbReference type="Proteomes" id="UP000654370"/>
    </source>
</evidence>
<comment type="caution">
    <text evidence="5">The sequence shown here is derived from an EMBL/GenBank/DDBJ whole genome shotgun (WGS) entry which is preliminary data.</text>
</comment>
<accession>A0A8H7PMX4</accession>
<feature type="signal peptide" evidence="3">
    <location>
        <begin position="1"/>
        <end position="18"/>
    </location>
</feature>
<keyword evidence="2" id="KW-0378">Hydrolase</keyword>
<organism evidence="5 6">
    <name type="scientific">Mortierella isabellina</name>
    <name type="common">Filamentous fungus</name>
    <name type="synonym">Umbelopsis isabellina</name>
    <dbReference type="NCBI Taxonomy" id="91625"/>
    <lineage>
        <taxon>Eukaryota</taxon>
        <taxon>Fungi</taxon>
        <taxon>Fungi incertae sedis</taxon>
        <taxon>Mucoromycota</taxon>
        <taxon>Mucoromycotina</taxon>
        <taxon>Umbelopsidomycetes</taxon>
        <taxon>Umbelopsidales</taxon>
        <taxon>Umbelopsidaceae</taxon>
        <taxon>Umbelopsis</taxon>
    </lineage>
</organism>
<feature type="chain" id="PRO_5034559426" description="Carboxylesterase type B domain-containing protein" evidence="3">
    <location>
        <begin position="19"/>
        <end position="687"/>
    </location>
</feature>
<gene>
    <name evidence="5" type="ORF">INT43_005364</name>
</gene>
<evidence type="ECO:0000313" key="5">
    <source>
        <dbReference type="EMBL" id="KAG2176131.1"/>
    </source>
</evidence>
<dbReference type="SUPFAM" id="SSF53474">
    <property type="entry name" value="alpha/beta-Hydrolases"/>
    <property type="match status" value="1"/>
</dbReference>
<evidence type="ECO:0000256" key="2">
    <source>
        <dbReference type="ARBA" id="ARBA00022801"/>
    </source>
</evidence>
<dbReference type="PANTHER" id="PTHR43918">
    <property type="entry name" value="ACETYLCHOLINESTERASE"/>
    <property type="match status" value="1"/>
</dbReference>
<dbReference type="EMBL" id="JAEPQZ010000010">
    <property type="protein sequence ID" value="KAG2176131.1"/>
    <property type="molecule type" value="Genomic_DNA"/>
</dbReference>
<protein>
    <recommendedName>
        <fullName evidence="4">Carboxylesterase type B domain-containing protein</fullName>
    </recommendedName>
</protein>
<dbReference type="InterPro" id="IPR029058">
    <property type="entry name" value="AB_hydrolase_fold"/>
</dbReference>
<sequence length="687" mass="77498">MKHISGLAVLSWLAYVKCVEVTSNLSLEILIDNVVRPEDLNAKISYLLVKTPVQAHEAAAACQSLGEQLATSYNSKQLREIFAKKQFDHDYESIDYMWGIKNGNGCQGFSLKSSSSVNLDCSKRYPALCTNTAPLQTTSFHPPTDKKYIVDTKLGKVQGYRDRVSFRFDGIPYAKPPVGDLRFKAPQPIDKLTSDGTVHDATYFRPMCPQNITNDPGPQMNTTMSEDCLYLTIYTPFLPGNKAEKDKLLPVMVWYHGGSYYYGGSSQVEYNGNNFASRESVVVVSVDYRLGVLGWLSTPDQIDSNEGSINQAMRDQIMALQWVNDHIKAYGGDSEKVTIIGESAGGTTIMSLLQTDATKGLFANAIVESGNPLSGWQRPDIGTELSKLYLNISNCENIQCLKKIQNTTQLIEYQDALFAKAQEVYPPGQVNWIEPFRPVIDNDLLKEDQFKALQNGNFQKVPTLVTYNHDEFGLFLQENQTFANSKYTNFSTAVEFLSTFQLGPKRTQILLDTPMLGFNKSLNGTDVSEALVQFTTNYAYRCNLEIYAGTLEQQNKDIWELTWEINVPQFINGSLCSAEEKRVCHATEIMLWFGSAAYYDLTTPLLDSQNYFERARNAMDLYGRFVRNGKLISNTSTAYPLRGSDTTHNVLHWNDKPYVKEGGVNWKQCEMMEKMSFYDRQVYPYKG</sequence>